<dbReference type="EMBL" id="CP002432">
    <property type="protein sequence ID" value="ADU66957.1"/>
    <property type="molecule type" value="Genomic_DNA"/>
</dbReference>
<dbReference type="Pfam" id="PF02590">
    <property type="entry name" value="SPOUT_MTase"/>
    <property type="match status" value="1"/>
</dbReference>
<dbReference type="InterPro" id="IPR029028">
    <property type="entry name" value="Alpha/beta_knot_MTases"/>
</dbReference>
<protein>
    <recommendedName>
        <fullName evidence="5">Ribosomal RNA large subunit methyltransferase H</fullName>
        <ecNumber evidence="5">2.1.1.177</ecNumber>
    </recommendedName>
    <alternativeName>
        <fullName evidence="5">23S rRNA (pseudouridine1915-N3)-methyltransferase</fullName>
    </alternativeName>
    <alternativeName>
        <fullName evidence="5">23S rRNA m3Psi1915 methyltransferase</fullName>
    </alternativeName>
    <alternativeName>
        <fullName evidence="5">rRNA (pseudouridine-N3-)-methyltransferase RlmH</fullName>
    </alternativeName>
</protein>
<keyword evidence="5" id="KW-0963">Cytoplasm</keyword>
<comment type="subunit">
    <text evidence="5">Homodimer.</text>
</comment>
<organism evidence="6 7">
    <name type="scientific">Desulfurispirillum indicum (strain ATCC BAA-1389 / DSM 22839 / S5)</name>
    <dbReference type="NCBI Taxonomy" id="653733"/>
    <lineage>
        <taxon>Bacteria</taxon>
        <taxon>Pseudomonadati</taxon>
        <taxon>Chrysiogenota</taxon>
        <taxon>Chrysiogenia</taxon>
        <taxon>Chrysiogenales</taxon>
        <taxon>Chrysiogenaceae</taxon>
        <taxon>Desulfurispirillum</taxon>
    </lineage>
</organism>
<evidence type="ECO:0000256" key="3">
    <source>
        <dbReference type="ARBA" id="ARBA00022691"/>
    </source>
</evidence>
<keyword evidence="2 5" id="KW-0808">Transferase</keyword>
<dbReference type="HAMAP" id="MF_00658">
    <property type="entry name" value="23SrRNA_methyltr_H"/>
    <property type="match status" value="1"/>
</dbReference>
<comment type="subcellular location">
    <subcellularLocation>
        <location evidence="5">Cytoplasm</location>
    </subcellularLocation>
</comment>
<dbReference type="Proteomes" id="UP000002572">
    <property type="component" value="Chromosome"/>
</dbReference>
<feature type="binding site" evidence="5">
    <location>
        <begin position="123"/>
        <end position="128"/>
    </location>
    <ligand>
        <name>S-adenosyl-L-methionine</name>
        <dbReference type="ChEBI" id="CHEBI:59789"/>
    </ligand>
</feature>
<evidence type="ECO:0000256" key="1">
    <source>
        <dbReference type="ARBA" id="ARBA00022603"/>
    </source>
</evidence>
<reference evidence="6 7" key="1">
    <citation type="submission" date="2010-12" db="EMBL/GenBank/DDBJ databases">
        <title>Complete sequence of Desulfurispirillum indicum S5.</title>
        <authorList>
            <consortium name="US DOE Joint Genome Institute"/>
            <person name="Lucas S."/>
            <person name="Copeland A."/>
            <person name="Lapidus A."/>
            <person name="Cheng J.-F."/>
            <person name="Goodwin L."/>
            <person name="Pitluck S."/>
            <person name="Chertkov O."/>
            <person name="Held B."/>
            <person name="Detter J.C."/>
            <person name="Han C."/>
            <person name="Tapia R."/>
            <person name="Land M."/>
            <person name="Hauser L."/>
            <person name="Kyrpides N."/>
            <person name="Ivanova N."/>
            <person name="Mikhailova N."/>
            <person name="Haggblom M."/>
            <person name="Rauschenbach I."/>
            <person name="Bini E."/>
            <person name="Woyke T."/>
        </authorList>
    </citation>
    <scope>NUCLEOTIDE SEQUENCE [LARGE SCALE GENOMIC DNA]</scope>
    <source>
        <strain evidence="7">ATCC BAA-1389 / DSM 22839 / S5</strain>
    </source>
</reference>
<evidence type="ECO:0000313" key="6">
    <source>
        <dbReference type="EMBL" id="ADU66957.1"/>
    </source>
</evidence>
<keyword evidence="3 5" id="KW-0949">S-adenosyl-L-methionine</keyword>
<name>E6W3S6_DESIS</name>
<keyword evidence="5" id="KW-0698">rRNA processing</keyword>
<dbReference type="RefSeq" id="WP_013506833.1">
    <property type="nucleotide sequence ID" value="NC_014836.1"/>
</dbReference>
<evidence type="ECO:0000256" key="5">
    <source>
        <dbReference type="HAMAP-Rule" id="MF_00658"/>
    </source>
</evidence>
<dbReference type="STRING" id="653733.Selin_2237"/>
<proteinExistence type="inferred from homology"/>
<dbReference type="EC" id="2.1.1.177" evidence="5"/>
<dbReference type="InterPro" id="IPR003742">
    <property type="entry name" value="RlmH-like"/>
</dbReference>
<dbReference type="GO" id="GO:0005737">
    <property type="term" value="C:cytoplasm"/>
    <property type="evidence" value="ECO:0007669"/>
    <property type="project" value="UniProtKB-SubCell"/>
</dbReference>
<comment type="function">
    <text evidence="5">Specifically methylates the pseudouridine at position 1915 (m3Psi1915) in 23S rRNA.</text>
</comment>
<dbReference type="AlphaFoldDB" id="E6W3S6"/>
<sequence>MKYRLLSTGKIRNKHIQALVADYEGRIHRMVPFESVEIADEKIQSGRPVAAIQKAEGERLLKKIPADACTVVLDEKGKQLSSVELANWIQGMESRYREMIFCIGGALGHGEEVKARADCLLSLSAMTMTHTMARLFAVEQLYRAFAIQKGLPYHNE</sequence>
<evidence type="ECO:0000313" key="7">
    <source>
        <dbReference type="Proteomes" id="UP000002572"/>
    </source>
</evidence>
<comment type="catalytic activity">
    <reaction evidence="5">
        <text>pseudouridine(1915) in 23S rRNA + S-adenosyl-L-methionine = N(3)-methylpseudouridine(1915) in 23S rRNA + S-adenosyl-L-homocysteine + H(+)</text>
        <dbReference type="Rhea" id="RHEA:42752"/>
        <dbReference type="Rhea" id="RHEA-COMP:10221"/>
        <dbReference type="Rhea" id="RHEA-COMP:10222"/>
        <dbReference type="ChEBI" id="CHEBI:15378"/>
        <dbReference type="ChEBI" id="CHEBI:57856"/>
        <dbReference type="ChEBI" id="CHEBI:59789"/>
        <dbReference type="ChEBI" id="CHEBI:65314"/>
        <dbReference type="ChEBI" id="CHEBI:74486"/>
        <dbReference type="EC" id="2.1.1.177"/>
    </reaction>
</comment>
<dbReference type="PIRSF" id="PIRSF004505">
    <property type="entry name" value="MT_bac"/>
    <property type="match status" value="1"/>
</dbReference>
<gene>
    <name evidence="5" type="primary">rlmH</name>
    <name evidence="6" type="ordered locus">Selin_2237</name>
</gene>
<dbReference type="InParanoid" id="E6W3S6"/>
<evidence type="ECO:0000256" key="2">
    <source>
        <dbReference type="ARBA" id="ARBA00022679"/>
    </source>
</evidence>
<dbReference type="FunCoup" id="E6W3S6">
    <property type="interactions" value="343"/>
</dbReference>
<dbReference type="SUPFAM" id="SSF75217">
    <property type="entry name" value="alpha/beta knot"/>
    <property type="match status" value="1"/>
</dbReference>
<dbReference type="PANTHER" id="PTHR33603">
    <property type="entry name" value="METHYLTRANSFERASE"/>
    <property type="match status" value="1"/>
</dbReference>
<dbReference type="CDD" id="cd18081">
    <property type="entry name" value="RlmH-like"/>
    <property type="match status" value="1"/>
</dbReference>
<evidence type="ECO:0000256" key="4">
    <source>
        <dbReference type="ARBA" id="ARBA00038303"/>
    </source>
</evidence>
<keyword evidence="1 5" id="KW-0489">Methyltransferase</keyword>
<dbReference type="Gene3D" id="3.40.1280.10">
    <property type="match status" value="1"/>
</dbReference>
<dbReference type="KEGG" id="din:Selin_2237"/>
<keyword evidence="7" id="KW-1185">Reference proteome</keyword>
<dbReference type="PANTHER" id="PTHR33603:SF1">
    <property type="entry name" value="RIBOSOMAL RNA LARGE SUBUNIT METHYLTRANSFERASE H"/>
    <property type="match status" value="1"/>
</dbReference>
<dbReference type="eggNOG" id="COG1576">
    <property type="taxonomic scope" value="Bacteria"/>
</dbReference>
<feature type="binding site" evidence="5">
    <location>
        <position position="104"/>
    </location>
    <ligand>
        <name>S-adenosyl-L-methionine</name>
        <dbReference type="ChEBI" id="CHEBI:59789"/>
    </ligand>
</feature>
<dbReference type="InterPro" id="IPR029026">
    <property type="entry name" value="tRNA_m1G_MTases_N"/>
</dbReference>
<accession>E6W3S6</accession>
<dbReference type="GO" id="GO:0070038">
    <property type="term" value="F:rRNA (pseudouridine-N3-)-methyltransferase activity"/>
    <property type="evidence" value="ECO:0007669"/>
    <property type="project" value="UniProtKB-UniRule"/>
</dbReference>
<comment type="similarity">
    <text evidence="4 5">Belongs to the RNA methyltransferase RlmH family.</text>
</comment>
<feature type="binding site" evidence="5">
    <location>
        <position position="73"/>
    </location>
    <ligand>
        <name>S-adenosyl-L-methionine</name>
        <dbReference type="ChEBI" id="CHEBI:59789"/>
    </ligand>
</feature>
<dbReference type="HOGENOM" id="CLU_100552_1_0_0"/>